<organism evidence="3 4">
    <name type="scientific">Roseiarcus fermentans</name>
    <dbReference type="NCBI Taxonomy" id="1473586"/>
    <lineage>
        <taxon>Bacteria</taxon>
        <taxon>Pseudomonadati</taxon>
        <taxon>Pseudomonadota</taxon>
        <taxon>Alphaproteobacteria</taxon>
        <taxon>Hyphomicrobiales</taxon>
        <taxon>Roseiarcaceae</taxon>
        <taxon>Roseiarcus</taxon>
    </lineage>
</organism>
<dbReference type="AlphaFoldDB" id="A0A366FQD8"/>
<name>A0A366FQD8_9HYPH</name>
<dbReference type="EMBL" id="QNRK01000004">
    <property type="protein sequence ID" value="RBP16903.1"/>
    <property type="molecule type" value="Genomic_DNA"/>
</dbReference>
<evidence type="ECO:0000313" key="4">
    <source>
        <dbReference type="Proteomes" id="UP000253529"/>
    </source>
</evidence>
<feature type="chain" id="PRO_5016644139" evidence="1">
    <location>
        <begin position="26"/>
        <end position="274"/>
    </location>
</feature>
<dbReference type="InterPro" id="IPR023346">
    <property type="entry name" value="Lysozyme-like_dom_sf"/>
</dbReference>
<dbReference type="InterPro" id="IPR031304">
    <property type="entry name" value="SLT_2"/>
</dbReference>
<keyword evidence="1" id="KW-0732">Signal</keyword>
<comment type="caution">
    <text evidence="3">The sequence shown here is derived from an EMBL/GenBank/DDBJ whole genome shotgun (WGS) entry which is preliminary data.</text>
</comment>
<dbReference type="Gene3D" id="1.10.530.10">
    <property type="match status" value="2"/>
</dbReference>
<dbReference type="PANTHER" id="PTHR30163">
    <property type="entry name" value="MEMBRANE-BOUND LYTIC MUREIN TRANSGLYCOSYLASE B"/>
    <property type="match status" value="1"/>
</dbReference>
<proteinExistence type="predicted"/>
<evidence type="ECO:0000313" key="3">
    <source>
        <dbReference type="EMBL" id="RBP16903.1"/>
    </source>
</evidence>
<evidence type="ECO:0000259" key="2">
    <source>
        <dbReference type="Pfam" id="PF13406"/>
    </source>
</evidence>
<feature type="domain" description="Transglycosylase SLT" evidence="2">
    <location>
        <begin position="35"/>
        <end position="241"/>
    </location>
</feature>
<dbReference type="CDD" id="cd13399">
    <property type="entry name" value="Slt35-like"/>
    <property type="match status" value="1"/>
</dbReference>
<dbReference type="Gene3D" id="1.10.8.350">
    <property type="entry name" value="Bacterial muramidase"/>
    <property type="match status" value="1"/>
</dbReference>
<protein>
    <submittedName>
        <fullName evidence="3">Lytic murein transglycosylase</fullName>
    </submittedName>
</protein>
<dbReference type="SUPFAM" id="SSF53955">
    <property type="entry name" value="Lysozyme-like"/>
    <property type="match status" value="1"/>
</dbReference>
<dbReference type="Pfam" id="PF13406">
    <property type="entry name" value="SLT_2"/>
    <property type="match status" value="1"/>
</dbReference>
<dbReference type="PANTHER" id="PTHR30163:SF8">
    <property type="entry name" value="LYTIC MUREIN TRANSGLYCOSYLASE"/>
    <property type="match status" value="1"/>
</dbReference>
<dbReference type="RefSeq" id="WP_245427323.1">
    <property type="nucleotide sequence ID" value="NZ_QNRK01000004.1"/>
</dbReference>
<evidence type="ECO:0000256" key="1">
    <source>
        <dbReference type="SAM" id="SignalP"/>
    </source>
</evidence>
<keyword evidence="4" id="KW-1185">Reference proteome</keyword>
<dbReference type="GO" id="GO:0009253">
    <property type="term" value="P:peptidoglycan catabolic process"/>
    <property type="evidence" value="ECO:0007669"/>
    <property type="project" value="TreeGrafter"/>
</dbReference>
<feature type="signal peptide" evidence="1">
    <location>
        <begin position="1"/>
        <end position="25"/>
    </location>
</feature>
<sequence>MSGRALRALAVVVAVAGPAVSSAEAAQCGDSADGFKAWLDDFKQVAINDGVSPGVVDEAFAGAKFDPSVLSHDRSQSGLQGGDASFAARHISPSRVKQGKSMMLAYAEPLQRIEQRYGVPAPVLVAIWGLETDYGASLGRFSTFSALATLAYDCRRGSLYQAELIDALMIVERGLLTPAQMRGAWAGELGQTQFMPSAYLKYGVSANGGRGGNLMGNGADALASTANFLSQKGWSRGAGWDEGQGNFSVLLQWNNSPVYAKTVAQFADELAKSQ</sequence>
<accession>A0A366FQD8</accession>
<dbReference type="GO" id="GO:0008933">
    <property type="term" value="F:peptidoglycan lytic transglycosylase activity"/>
    <property type="evidence" value="ECO:0007669"/>
    <property type="project" value="TreeGrafter"/>
</dbReference>
<reference evidence="3 4" key="1">
    <citation type="submission" date="2018-06" db="EMBL/GenBank/DDBJ databases">
        <title>Genomic Encyclopedia of Type Strains, Phase IV (KMG-IV): sequencing the most valuable type-strain genomes for metagenomic binning, comparative biology and taxonomic classification.</title>
        <authorList>
            <person name="Goeker M."/>
        </authorList>
    </citation>
    <scope>NUCLEOTIDE SEQUENCE [LARGE SCALE GENOMIC DNA]</scope>
    <source>
        <strain evidence="3 4">DSM 24875</strain>
    </source>
</reference>
<dbReference type="Proteomes" id="UP000253529">
    <property type="component" value="Unassembled WGS sequence"/>
</dbReference>
<gene>
    <name evidence="3" type="ORF">DFR50_104183</name>
</gene>
<dbReference type="InterPro" id="IPR043426">
    <property type="entry name" value="MltB-like"/>
</dbReference>